<keyword evidence="2 3" id="KW-0460">Magnesium</keyword>
<evidence type="ECO:0000256" key="2">
    <source>
        <dbReference type="ARBA" id="ARBA00022842"/>
    </source>
</evidence>
<organism evidence="4">
    <name type="scientific">uncultured marine thaumarchaeote KM3_156_B03</name>
    <dbReference type="NCBI Taxonomy" id="1456022"/>
    <lineage>
        <taxon>Archaea</taxon>
        <taxon>Nitrososphaerota</taxon>
        <taxon>environmental samples</taxon>
    </lineage>
</organism>
<comment type="caution">
    <text evidence="3">Lacks conserved residue(s) required for the propagation of feature annotation.</text>
</comment>
<evidence type="ECO:0000256" key="3">
    <source>
        <dbReference type="HAMAP-Rule" id="MF_01139"/>
    </source>
</evidence>
<sequence>MNKILNLSGLYRFYSSKLEREITEGDMPNHIAIVLDGNRRWAKRNLVIEKQGHFQGADAVENLLDWCEEFDIKIITLYVLSAENLERKNEELEYIYDLIKTRLEKLYNDPRIHKNKMRVKAIGRIELLPDSIKDVISRLDDATKGYDNHFLNIAIAYGGQNELVDAVKKIGNKIKEGKLDAKDIDKHVIEENLYTSYLPQPSADMILRTSGEKRMSGFLMWQSAYSELVFLDVFWPGFRKIDLMRAIRVFQKRKRRIGK</sequence>
<dbReference type="PANTHER" id="PTHR10291:SF43">
    <property type="entry name" value="DEHYDRODOLICHYL DIPHOSPHATE SYNTHASE COMPLEX SUBUNIT DHDDS"/>
    <property type="match status" value="1"/>
</dbReference>
<dbReference type="PANTHER" id="PTHR10291">
    <property type="entry name" value="DEHYDRODOLICHYL DIPHOSPHATE SYNTHASE FAMILY MEMBER"/>
    <property type="match status" value="1"/>
</dbReference>
<dbReference type="CDD" id="cd00475">
    <property type="entry name" value="Cis_IPPS"/>
    <property type="match status" value="1"/>
</dbReference>
<dbReference type="GO" id="GO:0000287">
    <property type="term" value="F:magnesium ion binding"/>
    <property type="evidence" value="ECO:0007669"/>
    <property type="project" value="UniProtKB-UniRule"/>
</dbReference>
<gene>
    <name evidence="3" type="primary">uppS</name>
</gene>
<dbReference type="GO" id="GO:0016094">
    <property type="term" value="P:polyprenol biosynthetic process"/>
    <property type="evidence" value="ECO:0007669"/>
    <property type="project" value="TreeGrafter"/>
</dbReference>
<comment type="catalytic activity">
    <reaction evidence="3">
        <text>geranylgeranyl diphosphate + 7 isopentenyl diphosphate = tri-trans,hepta-cis-undecaprenyl diphosphate + 7 diphosphate</text>
        <dbReference type="Rhea" id="RHEA:27622"/>
        <dbReference type="ChEBI" id="CHEBI:33019"/>
        <dbReference type="ChEBI" id="CHEBI:57533"/>
        <dbReference type="ChEBI" id="CHEBI:60388"/>
        <dbReference type="ChEBI" id="CHEBI:128769"/>
        <dbReference type="EC" id="2.5.1.89"/>
    </reaction>
</comment>
<evidence type="ECO:0000313" key="4">
    <source>
        <dbReference type="EMBL" id="AIF02351.1"/>
    </source>
</evidence>
<comment type="function">
    <text evidence="3">Catalyzes the sequential condensation of isopentenyl diphosphate (IPP) with geranylgeranyl diphosphate (GGPP) to yield (2Z,6Z,10Z,14Z,18Z,22Z,26Z,30E,34E,38E)-undecaprenyl diphosphate (tritrans,heptacis-UPP). It is probably the precursor of glycosyl carrier lipids.</text>
</comment>
<dbReference type="PROSITE" id="PS01066">
    <property type="entry name" value="UPP_SYNTHASE"/>
    <property type="match status" value="1"/>
</dbReference>
<dbReference type="Pfam" id="PF01255">
    <property type="entry name" value="Prenyltransf"/>
    <property type="match status" value="1"/>
</dbReference>
<dbReference type="NCBIfam" id="TIGR00055">
    <property type="entry name" value="uppS"/>
    <property type="match status" value="1"/>
</dbReference>
<feature type="binding site" evidence="3">
    <location>
        <position position="53"/>
    </location>
    <ligand>
        <name>substrate</name>
    </ligand>
</feature>
<reference evidence="4" key="1">
    <citation type="journal article" date="2014" name="Genome Biol. Evol.">
        <title>Pangenome evidence for extensive interdomain horizontal transfer affecting lineage core and shell genes in uncultured planktonic thaumarchaeota and euryarchaeota.</title>
        <authorList>
            <person name="Deschamps P."/>
            <person name="Zivanovic Y."/>
            <person name="Moreira D."/>
            <person name="Rodriguez-Valera F."/>
            <person name="Lopez-Garcia P."/>
        </authorList>
    </citation>
    <scope>NUCLEOTIDE SEQUENCE</scope>
</reference>
<accession>A0A075GE32</accession>
<dbReference type="HAMAP" id="MF_01139">
    <property type="entry name" value="ISPT"/>
    <property type="match status" value="1"/>
</dbReference>
<dbReference type="EC" id="2.5.1.89" evidence="3"/>
<comment type="subunit">
    <text evidence="3">Homodimer.</text>
</comment>
<protein>
    <recommendedName>
        <fullName evidence="3">Tritrans,polycis-undecaprenyl-diphosphate synthase (geranylgeranyl-diphosphate specific)</fullName>
        <ecNumber evidence="3">2.5.1.89</ecNumber>
    </recommendedName>
    <alternativeName>
        <fullName evidence="3">Undecaprenyl diphosphate synthase</fullName>
        <shortName evidence="3">UDS</shortName>
    </alternativeName>
    <alternativeName>
        <fullName evidence="3">Undecaprenyl pyrophosphate synthase</fullName>
        <shortName evidence="3">UPP synthase</shortName>
    </alternativeName>
</protein>
<dbReference type="Gene3D" id="3.40.1180.10">
    <property type="entry name" value="Decaprenyl diphosphate synthase-like"/>
    <property type="match status" value="1"/>
</dbReference>
<feature type="active site" description="Proton acceptor" evidence="3">
    <location>
        <position position="84"/>
    </location>
</feature>
<feature type="binding site" evidence="3">
    <location>
        <position position="36"/>
    </location>
    <ligand>
        <name>Mg(2+)</name>
        <dbReference type="ChEBI" id="CHEBI:18420"/>
    </ligand>
</feature>
<feature type="binding site" evidence="3">
    <location>
        <position position="41"/>
    </location>
    <ligand>
        <name>substrate</name>
    </ligand>
</feature>
<feature type="binding site" evidence="3">
    <location>
        <position position="227"/>
    </location>
    <ligand>
        <name>Mg(2+)</name>
        <dbReference type="ChEBI" id="CHEBI:18420"/>
    </ligand>
</feature>
<name>A0A075GE32_9ARCH</name>
<feature type="binding site" evidence="3">
    <location>
        <begin position="81"/>
        <end position="83"/>
    </location>
    <ligand>
        <name>substrate</name>
    </ligand>
</feature>
<dbReference type="InterPro" id="IPR018520">
    <property type="entry name" value="UPP_synth-like_CS"/>
</dbReference>
<dbReference type="FunFam" id="3.40.1180.10:FF:000005">
    <property type="entry name" value="Alkyl transferase"/>
    <property type="match status" value="1"/>
</dbReference>
<dbReference type="EMBL" id="KF900647">
    <property type="protein sequence ID" value="AIF02351.1"/>
    <property type="molecule type" value="Genomic_DNA"/>
</dbReference>
<feature type="binding site" evidence="3">
    <location>
        <position position="87"/>
    </location>
    <ligand>
        <name>substrate</name>
    </ligand>
</feature>
<comment type="similarity">
    <text evidence="3">Belongs to the UPP synthase family.</text>
</comment>
<comment type="cofactor">
    <cofactor evidence="3">
        <name>Mg(2+)</name>
        <dbReference type="ChEBI" id="CHEBI:18420"/>
    </cofactor>
    <text evidence="3">Binds 2 magnesium ions per subunit.</text>
</comment>
<dbReference type="InterPro" id="IPR036424">
    <property type="entry name" value="UPP_synth-like_sf"/>
</dbReference>
<proteinExistence type="inferred from homology"/>
<feature type="binding site" evidence="3">
    <location>
        <position position="208"/>
    </location>
    <ligand>
        <name>substrate</name>
    </ligand>
</feature>
<dbReference type="AlphaFoldDB" id="A0A075GE32"/>
<dbReference type="InterPro" id="IPR001441">
    <property type="entry name" value="UPP_synth-like"/>
</dbReference>
<evidence type="ECO:0000256" key="1">
    <source>
        <dbReference type="ARBA" id="ARBA00022679"/>
    </source>
</evidence>
<keyword evidence="3" id="KW-0479">Metal-binding</keyword>
<feature type="binding site" evidence="3">
    <location>
        <begin position="37"/>
        <end position="40"/>
    </location>
    <ligand>
        <name>substrate</name>
    </ligand>
</feature>
<dbReference type="SUPFAM" id="SSF64005">
    <property type="entry name" value="Undecaprenyl diphosphate synthase"/>
    <property type="match status" value="1"/>
</dbReference>
<keyword evidence="1 3" id="KW-0808">Transferase</keyword>
<feature type="binding site" evidence="3">
    <location>
        <begin position="214"/>
        <end position="216"/>
    </location>
    <ligand>
        <name>substrate</name>
    </ligand>
</feature>
<feature type="active site" evidence="3">
    <location>
        <position position="36"/>
    </location>
</feature>
<dbReference type="GO" id="GO:0045547">
    <property type="term" value="F:ditrans,polycis-polyprenyl diphosphate synthase [(2E,6E)-farnesyl diphosphate specific] activity"/>
    <property type="evidence" value="ECO:0007669"/>
    <property type="project" value="TreeGrafter"/>
</dbReference>